<reference evidence="1" key="1">
    <citation type="submission" date="2025-08" db="UniProtKB">
        <authorList>
            <consortium name="Ensembl"/>
        </authorList>
    </citation>
    <scope>IDENTIFICATION</scope>
</reference>
<dbReference type="Proteomes" id="UP000694541">
    <property type="component" value="Unplaced"/>
</dbReference>
<dbReference type="AlphaFoldDB" id="A0A8B9M8A3"/>
<reference evidence="1" key="2">
    <citation type="submission" date="2025-09" db="UniProtKB">
        <authorList>
            <consortium name="Ensembl"/>
        </authorList>
    </citation>
    <scope>IDENTIFICATION</scope>
</reference>
<sequence length="66" mass="7743">MHRIFGLNCRLANPAIAPPVFVFQKDKAQKECSRLQLHEKTLLSEKEMLRLRQCKEKHGLDYCFSP</sequence>
<evidence type="ECO:0000313" key="1">
    <source>
        <dbReference type="Ensembl" id="ENSANIP00000004929.1"/>
    </source>
</evidence>
<organism evidence="1 2">
    <name type="scientific">Accipiter nisus</name>
    <name type="common">Eurasian sparrowhawk</name>
    <dbReference type="NCBI Taxonomy" id="211598"/>
    <lineage>
        <taxon>Eukaryota</taxon>
        <taxon>Metazoa</taxon>
        <taxon>Chordata</taxon>
        <taxon>Craniata</taxon>
        <taxon>Vertebrata</taxon>
        <taxon>Euteleostomi</taxon>
        <taxon>Archelosauria</taxon>
        <taxon>Archosauria</taxon>
        <taxon>Dinosauria</taxon>
        <taxon>Saurischia</taxon>
        <taxon>Theropoda</taxon>
        <taxon>Coelurosauria</taxon>
        <taxon>Aves</taxon>
        <taxon>Neognathae</taxon>
        <taxon>Neoaves</taxon>
        <taxon>Telluraves</taxon>
        <taxon>Accipitrimorphae</taxon>
        <taxon>Accipitriformes</taxon>
        <taxon>Accipitridae</taxon>
        <taxon>Accipitrinae</taxon>
        <taxon>Accipiter</taxon>
    </lineage>
</organism>
<evidence type="ECO:0000313" key="2">
    <source>
        <dbReference type="Proteomes" id="UP000694541"/>
    </source>
</evidence>
<keyword evidence="2" id="KW-1185">Reference proteome</keyword>
<accession>A0A8B9M8A3</accession>
<name>A0A8B9M8A3_9AVES</name>
<protein>
    <submittedName>
        <fullName evidence="1">Uncharacterized protein</fullName>
    </submittedName>
</protein>
<proteinExistence type="predicted"/>
<dbReference type="Ensembl" id="ENSANIT00000005096.1">
    <property type="protein sequence ID" value="ENSANIP00000004929.1"/>
    <property type="gene ID" value="ENSANIG00000003368.1"/>
</dbReference>